<dbReference type="AlphaFoldDB" id="A0AAD7IDA4"/>
<evidence type="ECO:0000313" key="1">
    <source>
        <dbReference type="EMBL" id="KAJ7739762.1"/>
    </source>
</evidence>
<proteinExistence type="predicted"/>
<sequence>MAYRGNSESADCTLKTAPDFKFCEDAAFWDIYDGRDNLRDSQQLSRRHVVVSCDPNRKAWNTVLGPLRNPDPHGALWLLEHHASTMSRTGELRVELKNYPPNYDFHPLGLAISPSYGNGTSNMFVVNHARTRTVIEQFTLSSAFPGVATHIRTLSSPYFVSPNSVALTSPDSFFVTNDHFMTRRLPFYLGEILPILETLLGLPFSWVSHISVDPDHTSPSPITEHEFSALFIPFANGISISPSGSQVAVASTSMSRVLIYSRDPASNALTHAHTVPVPFHPDNLEFDETGGVIVAGHPHFPSLLKVKADPTEVAVSPSWVVTITSTEVDTLFQSDGTGFSSSTTGLRDSTGALYVTGLYTDGILVCGVSLS</sequence>
<dbReference type="PANTHER" id="PTHR11799">
    <property type="entry name" value="PARAOXONASE"/>
    <property type="match status" value="1"/>
</dbReference>
<comment type="caution">
    <text evidence="1">The sequence shown here is derived from an EMBL/GenBank/DDBJ whole genome shotgun (WGS) entry which is preliminary data.</text>
</comment>
<dbReference type="Gene3D" id="2.120.10.30">
    <property type="entry name" value="TolB, C-terminal domain"/>
    <property type="match status" value="1"/>
</dbReference>
<protein>
    <recommendedName>
        <fullName evidence="3">Calcium-dependent phosphotriesterase</fullName>
    </recommendedName>
</protein>
<dbReference type="InterPro" id="IPR051288">
    <property type="entry name" value="Serum_paraoxonase/arylesterase"/>
</dbReference>
<dbReference type="PANTHER" id="PTHR11799:SF30">
    <property type="entry name" value="SERUM PARAOXONASE_ARYLESTERASE 2"/>
    <property type="match status" value="1"/>
</dbReference>
<dbReference type="SUPFAM" id="SSF63829">
    <property type="entry name" value="Calcium-dependent phosphotriesterase"/>
    <property type="match status" value="1"/>
</dbReference>
<gene>
    <name evidence="1" type="ORF">DFH07DRAFT_926855</name>
</gene>
<dbReference type="InterPro" id="IPR011042">
    <property type="entry name" value="6-blade_b-propeller_TolB-like"/>
</dbReference>
<evidence type="ECO:0008006" key="3">
    <source>
        <dbReference type="Google" id="ProtNLM"/>
    </source>
</evidence>
<reference evidence="1" key="1">
    <citation type="submission" date="2023-03" db="EMBL/GenBank/DDBJ databases">
        <title>Massive genome expansion in bonnet fungi (Mycena s.s.) driven by repeated elements and novel gene families across ecological guilds.</title>
        <authorList>
            <consortium name="Lawrence Berkeley National Laboratory"/>
            <person name="Harder C.B."/>
            <person name="Miyauchi S."/>
            <person name="Viragh M."/>
            <person name="Kuo A."/>
            <person name="Thoen E."/>
            <person name="Andreopoulos B."/>
            <person name="Lu D."/>
            <person name="Skrede I."/>
            <person name="Drula E."/>
            <person name="Henrissat B."/>
            <person name="Morin E."/>
            <person name="Kohler A."/>
            <person name="Barry K."/>
            <person name="LaButti K."/>
            <person name="Morin E."/>
            <person name="Salamov A."/>
            <person name="Lipzen A."/>
            <person name="Mereny Z."/>
            <person name="Hegedus B."/>
            <person name="Baldrian P."/>
            <person name="Stursova M."/>
            <person name="Weitz H."/>
            <person name="Taylor A."/>
            <person name="Grigoriev I.V."/>
            <person name="Nagy L.G."/>
            <person name="Martin F."/>
            <person name="Kauserud H."/>
        </authorList>
    </citation>
    <scope>NUCLEOTIDE SEQUENCE</scope>
    <source>
        <strain evidence="1">CBHHK188m</strain>
    </source>
</reference>
<keyword evidence="2" id="KW-1185">Reference proteome</keyword>
<name>A0AAD7IDA4_9AGAR</name>
<dbReference type="EMBL" id="JARJLG010000130">
    <property type="protein sequence ID" value="KAJ7739762.1"/>
    <property type="molecule type" value="Genomic_DNA"/>
</dbReference>
<accession>A0AAD7IDA4</accession>
<dbReference type="Proteomes" id="UP001215280">
    <property type="component" value="Unassembled WGS sequence"/>
</dbReference>
<evidence type="ECO:0000313" key="2">
    <source>
        <dbReference type="Proteomes" id="UP001215280"/>
    </source>
</evidence>
<organism evidence="1 2">
    <name type="scientific">Mycena maculata</name>
    <dbReference type="NCBI Taxonomy" id="230809"/>
    <lineage>
        <taxon>Eukaryota</taxon>
        <taxon>Fungi</taxon>
        <taxon>Dikarya</taxon>
        <taxon>Basidiomycota</taxon>
        <taxon>Agaricomycotina</taxon>
        <taxon>Agaricomycetes</taxon>
        <taxon>Agaricomycetidae</taxon>
        <taxon>Agaricales</taxon>
        <taxon>Marasmiineae</taxon>
        <taxon>Mycenaceae</taxon>
        <taxon>Mycena</taxon>
    </lineage>
</organism>